<organism evidence="1 2">
    <name type="scientific">Parablautia muri</name>
    <dbReference type="NCBI Taxonomy" id="2320879"/>
    <lineage>
        <taxon>Bacteria</taxon>
        <taxon>Bacillati</taxon>
        <taxon>Bacillota</taxon>
        <taxon>Clostridia</taxon>
        <taxon>Lachnospirales</taxon>
        <taxon>Lachnospiraceae</taxon>
        <taxon>Parablautia</taxon>
    </lineage>
</organism>
<keyword evidence="2" id="KW-1185">Reference proteome</keyword>
<gene>
    <name evidence="1" type="ORF">D5281_25135</name>
</gene>
<comment type="caution">
    <text evidence="1">The sequence shown here is derived from an EMBL/GenBank/DDBJ whole genome shotgun (WGS) entry which is preliminary data.</text>
</comment>
<accession>A0A9X5BKY5</accession>
<dbReference type="OrthoDB" id="2060422at2"/>
<protein>
    <submittedName>
        <fullName evidence="1">Uncharacterized protein</fullName>
    </submittedName>
</protein>
<name>A0A9X5BKY5_9FIRM</name>
<dbReference type="Proteomes" id="UP001154420">
    <property type="component" value="Unassembled WGS sequence"/>
</dbReference>
<dbReference type="EMBL" id="QZDT01000166">
    <property type="protein sequence ID" value="NBJ95688.1"/>
    <property type="molecule type" value="Genomic_DNA"/>
</dbReference>
<sequence length="61" mass="7326">MRLNNRAQNCTECEYMKKYDYGNRIYYCDHVDRTDDMGKLGVDHPPKISPIWCPLREKKSE</sequence>
<evidence type="ECO:0000313" key="1">
    <source>
        <dbReference type="EMBL" id="NBJ95688.1"/>
    </source>
</evidence>
<reference evidence="1" key="1">
    <citation type="submission" date="2018-09" db="EMBL/GenBank/DDBJ databases">
        <title>Murine metabolic-syndrome-specific gut microbial biobank.</title>
        <authorList>
            <person name="Liu C."/>
        </authorList>
    </citation>
    <scope>NUCLEOTIDE SEQUENCE</scope>
    <source>
        <strain evidence="1">D42-62</strain>
    </source>
</reference>
<dbReference type="RefSeq" id="WP_160562536.1">
    <property type="nucleotide sequence ID" value="NZ_QZDT01000166.1"/>
</dbReference>
<proteinExistence type="predicted"/>
<evidence type="ECO:0000313" key="2">
    <source>
        <dbReference type="Proteomes" id="UP001154420"/>
    </source>
</evidence>
<dbReference type="AlphaFoldDB" id="A0A9X5BKY5"/>